<dbReference type="Gene3D" id="3.90.1150.10">
    <property type="entry name" value="Aspartate Aminotransferase, domain 1"/>
    <property type="match status" value="2"/>
</dbReference>
<dbReference type="InterPro" id="IPR028886">
    <property type="entry name" value="MoCo_sulfurase"/>
</dbReference>
<comment type="function">
    <text evidence="4">Sulfurates the molybdenum cofactor. Sulfation of molybdenum is essential for xanthine dehydrogenase (XDH) and aldehyde oxidase (ADO) enzymes in which molybdenum cofactor is liganded by 1 oxygen and 1 sulfur atom in active form.</text>
</comment>
<dbReference type="EC" id="2.8.1.9" evidence="4"/>
<evidence type="ECO:0000256" key="3">
    <source>
        <dbReference type="ARBA" id="ARBA00023150"/>
    </source>
</evidence>
<dbReference type="InterPro" id="IPR015424">
    <property type="entry name" value="PyrdxlP-dep_Trfase"/>
</dbReference>
<dbReference type="InterPro" id="IPR000192">
    <property type="entry name" value="Aminotrans_V_dom"/>
</dbReference>
<dbReference type="PANTHER" id="PTHR14237:SF80">
    <property type="entry name" value="MOLYBDENUM COFACTOR SULFURASE"/>
    <property type="match status" value="1"/>
</dbReference>
<feature type="domain" description="MOSC" evidence="5">
    <location>
        <begin position="589"/>
        <end position="740"/>
    </location>
</feature>
<dbReference type="HAMAP" id="MF_03050">
    <property type="entry name" value="MOCOS"/>
    <property type="match status" value="1"/>
</dbReference>
<dbReference type="InterPro" id="IPR015421">
    <property type="entry name" value="PyrdxlP-dep_Trfase_major"/>
</dbReference>
<dbReference type="GO" id="GO:0006777">
    <property type="term" value="P:Mo-molybdopterin cofactor biosynthetic process"/>
    <property type="evidence" value="ECO:0007669"/>
    <property type="project" value="UniProtKB-UniRule"/>
</dbReference>
<name>A0A9J6CNJ0_POLVA</name>
<evidence type="ECO:0000256" key="4">
    <source>
        <dbReference type="HAMAP-Rule" id="MF_03050"/>
    </source>
</evidence>
<evidence type="ECO:0000313" key="7">
    <source>
        <dbReference type="Proteomes" id="UP001107558"/>
    </source>
</evidence>
<dbReference type="InterPro" id="IPR015422">
    <property type="entry name" value="PyrdxlP-dep_Trfase_small"/>
</dbReference>
<keyword evidence="1 4" id="KW-0808">Transferase</keyword>
<dbReference type="GO" id="GO:0030170">
    <property type="term" value="F:pyridoxal phosphate binding"/>
    <property type="evidence" value="ECO:0007669"/>
    <property type="project" value="UniProtKB-UniRule"/>
</dbReference>
<accession>A0A9J6CNJ0</accession>
<keyword evidence="2 4" id="KW-0663">Pyridoxal phosphate</keyword>
<dbReference type="Pfam" id="PF03473">
    <property type="entry name" value="MOSC"/>
    <property type="match status" value="1"/>
</dbReference>
<dbReference type="Gene3D" id="3.40.640.10">
    <property type="entry name" value="Type I PLP-dependent aspartate aminotransferase-like (Major domain)"/>
    <property type="match status" value="2"/>
</dbReference>
<feature type="active site" evidence="4">
    <location>
        <position position="374"/>
    </location>
</feature>
<dbReference type="Pfam" id="PF03476">
    <property type="entry name" value="MOSC_N"/>
    <property type="match status" value="2"/>
</dbReference>
<evidence type="ECO:0000259" key="5">
    <source>
        <dbReference type="PROSITE" id="PS51340"/>
    </source>
</evidence>
<feature type="modified residue" description="N6-(pyridoxal phosphate)lysine" evidence="4">
    <location>
        <position position="212"/>
    </location>
</feature>
<comment type="cofactor">
    <cofactor evidence="4">
        <name>pyridoxal 5'-phosphate</name>
        <dbReference type="ChEBI" id="CHEBI:597326"/>
    </cofactor>
</comment>
<comment type="caution">
    <text evidence="6">The sequence shown here is derived from an EMBL/GenBank/DDBJ whole genome shotgun (WGS) entry which is preliminary data.</text>
</comment>
<comment type="catalytic activity">
    <reaction evidence="4">
        <text>Mo-molybdopterin + L-cysteine + AH2 = thio-Mo-molybdopterin + L-alanine + A + H2O</text>
        <dbReference type="Rhea" id="RHEA:42636"/>
        <dbReference type="ChEBI" id="CHEBI:13193"/>
        <dbReference type="ChEBI" id="CHEBI:15377"/>
        <dbReference type="ChEBI" id="CHEBI:17499"/>
        <dbReference type="ChEBI" id="CHEBI:35235"/>
        <dbReference type="ChEBI" id="CHEBI:57972"/>
        <dbReference type="ChEBI" id="CHEBI:71302"/>
        <dbReference type="ChEBI" id="CHEBI:82685"/>
        <dbReference type="EC" id="2.8.1.9"/>
    </reaction>
</comment>
<dbReference type="Proteomes" id="UP001107558">
    <property type="component" value="Chromosome 1"/>
</dbReference>
<dbReference type="SUPFAM" id="SSF53383">
    <property type="entry name" value="PLP-dependent transferases"/>
    <property type="match status" value="2"/>
</dbReference>
<comment type="similarity">
    <text evidence="4">Belongs to the class-V pyridoxal-phosphate-dependent aminotransferase family. MOCOS subfamily.</text>
</comment>
<dbReference type="OrthoDB" id="420046at2759"/>
<evidence type="ECO:0000313" key="6">
    <source>
        <dbReference type="EMBL" id="KAG5683520.1"/>
    </source>
</evidence>
<dbReference type="PANTHER" id="PTHR14237">
    <property type="entry name" value="MOLYBDOPTERIN COFACTOR SULFURASE MOSC"/>
    <property type="match status" value="1"/>
</dbReference>
<keyword evidence="3 4" id="KW-0501">Molybdenum cofactor biosynthesis</keyword>
<evidence type="ECO:0000256" key="2">
    <source>
        <dbReference type="ARBA" id="ARBA00022898"/>
    </source>
</evidence>
<organism evidence="6 7">
    <name type="scientific">Polypedilum vanderplanki</name>
    <name type="common">Sleeping chironomid midge</name>
    <dbReference type="NCBI Taxonomy" id="319348"/>
    <lineage>
        <taxon>Eukaryota</taxon>
        <taxon>Metazoa</taxon>
        <taxon>Ecdysozoa</taxon>
        <taxon>Arthropoda</taxon>
        <taxon>Hexapoda</taxon>
        <taxon>Insecta</taxon>
        <taxon>Pterygota</taxon>
        <taxon>Neoptera</taxon>
        <taxon>Endopterygota</taxon>
        <taxon>Diptera</taxon>
        <taxon>Nematocera</taxon>
        <taxon>Chironomoidea</taxon>
        <taxon>Chironomidae</taxon>
        <taxon>Chironominae</taxon>
        <taxon>Polypedilum</taxon>
        <taxon>Polypedilum</taxon>
    </lineage>
</organism>
<keyword evidence="7" id="KW-1185">Reference proteome</keyword>
<dbReference type="GO" id="GO:0030151">
    <property type="term" value="F:molybdenum ion binding"/>
    <property type="evidence" value="ECO:0007669"/>
    <property type="project" value="UniProtKB-UniRule"/>
</dbReference>
<dbReference type="EMBL" id="JADBJN010000001">
    <property type="protein sequence ID" value="KAG5683520.1"/>
    <property type="molecule type" value="Genomic_DNA"/>
</dbReference>
<proteinExistence type="inferred from homology"/>
<dbReference type="PROSITE" id="PS51340">
    <property type="entry name" value="MOSC"/>
    <property type="match status" value="1"/>
</dbReference>
<dbReference type="SUPFAM" id="SSF141673">
    <property type="entry name" value="MOSC N-terminal domain-like"/>
    <property type="match status" value="2"/>
</dbReference>
<gene>
    <name evidence="4" type="primary">mal</name>
    <name evidence="6" type="ORF">PVAND_012794</name>
</gene>
<protein>
    <recommendedName>
        <fullName evidence="4">Molybdenum cofactor sulfurase</fullName>
        <shortName evidence="4">MCS</shortName>
        <shortName evidence="4">MOS</shortName>
        <shortName evidence="4">MoCo sulfurase</shortName>
        <ecNumber evidence="4">2.8.1.9</ecNumber>
    </recommendedName>
    <alternativeName>
        <fullName evidence="4">Molybdenum cofactor sulfurtransferase</fullName>
    </alternativeName>
    <alternativeName>
        <fullName evidence="4">Protein maroon-like</fullName>
        <shortName evidence="4">Ma-l</shortName>
    </alternativeName>
</protein>
<dbReference type="GO" id="GO:0016829">
    <property type="term" value="F:lyase activity"/>
    <property type="evidence" value="ECO:0007669"/>
    <property type="project" value="UniProtKB-UniRule"/>
</dbReference>
<evidence type="ECO:0000256" key="1">
    <source>
        <dbReference type="ARBA" id="ARBA00022679"/>
    </source>
</evidence>
<reference evidence="6" key="1">
    <citation type="submission" date="2021-03" db="EMBL/GenBank/DDBJ databases">
        <title>Chromosome level genome of the anhydrobiotic midge Polypedilum vanderplanki.</title>
        <authorList>
            <person name="Yoshida Y."/>
            <person name="Kikawada T."/>
            <person name="Gusev O."/>
        </authorList>
    </citation>
    <scope>NUCLEOTIDE SEQUENCE</scope>
    <source>
        <strain evidence="6">NIAS01</strain>
        <tissue evidence="6">Whole body or cell culture</tissue>
    </source>
</reference>
<dbReference type="GO" id="GO:0008265">
    <property type="term" value="F:molybdenum cofactor sulfurtransferase activity"/>
    <property type="evidence" value="ECO:0007669"/>
    <property type="project" value="UniProtKB-UniRule"/>
</dbReference>
<dbReference type="InterPro" id="IPR005302">
    <property type="entry name" value="MoCF_Sase_C"/>
</dbReference>
<dbReference type="InterPro" id="IPR005303">
    <property type="entry name" value="MOCOS_middle"/>
</dbReference>
<dbReference type="Pfam" id="PF00266">
    <property type="entry name" value="Aminotran_5"/>
    <property type="match status" value="2"/>
</dbReference>
<sequence>MDFINEFNEKEIEKIKSDFTRLKDTTYLDTTGAALYGESQMREVCQVLTSNLISSPHTSKATGNIIDQVRYRVLKHFNADPDEYSIIFTSGCTAALKIVGECFQFGDNGAFYYLTDSHTSVLGLREIVQTDKIIPVSETMLSVINMMHGGTSLLVFPAQCNYNGQKYSLDIIKKVHENPNMFVLLDAAAFVSTNKLDLSIYKPNYVALSFYKIFGTPTGLGALIISKRGAENLNKKYYGGGTVKIALTRENWHEKRDGISEKFEDGTPNFQGILSLHTSFKYFENLLGDEFIERISRHVFNLGKYFYHYMKSFKHYNQQPVTIFYHNSDFDDIQTQGGVVTFNLKRPDGSFVGFAEFASIAALHNIIIRTGCFCNPGACQTHLKLTNKDLKKHFDAGHVCGDLNDLVDGIPTGCIRVSFGYMNTKEDVDKLLKIVESCYVQKVENFEIDKPKEILNGESKAILKSIRIYPIKSCGAMKIDTEWPLSRTGLKYDREWMIMNGNNGTSLTQKNEPKMCMIWPYIDESKNTLRLDFPHSNSIEVLLNDNKTGGKQLEASICETKVCGDRINGIDCGDEVAKWLSDVLMMENLRLIRQINQNERKNGKEIALANQAQFLLISEASVQWLMNQVESWDNDEKNMENVIDRFRGNFIIENLEALAENNWKCLKIGDENTFHIEGPCTRCQMICIDQNTGEKTTEPLRTMGKVFNGKTKFGIYLKMLKNSSVIRCDTTYLDTTGAALYGESQMREVCQVLTTNLISNPHSSKVTEDIIDKVRQRVLKHFNADPDDYSIIFTSGCTAALKIVGECFQFGDNGAFYYFANSLHTSVLGLREIVQTDKIIPVSESMLSVINMKHNGSSLFTYPAQCNYNGQKYSLKIIEKVHENPNMFVLLDAAAFLSTSKLDMSIYKPDYVALSFYKIFGTPTGLGALIISKRGAENLKKKYYGGGTVKYALAKDMNWHEKRDGISEKFEDGTPNFQGILSLHTSFKYFENLLGDEFIERISSHVFNLGKYFYHNMKSFKHYNQQPVTIFYHNSDFDDIQTQGGVVTFNLKRPDGSFVGYTEFASIAALHNIIIRTGCFCNSGACQTHLKFTTEEIMDRLHAGFICGDSNDLINDKPTGCIRVSFGYMNTKRDVDKLLKIVEFCYVQKSANVEIRESKKINFDKSKSVFELTTVNSIKNKESTEWPLSRTGLKYDREWMIINGNNGTSLTQKNEPKMCMIRPYIDESKNTLRHNFPHSNSIEVLLDDKQLEGSKCETKVCDEQIIEINCSKKQKFKFRQDFISSMEICQKCAKR</sequence>